<dbReference type="Proteomes" id="UP000325292">
    <property type="component" value="Chromosome"/>
</dbReference>
<proteinExistence type="predicted"/>
<gene>
    <name evidence="1" type="ORF">BXT84_14070</name>
</gene>
<name>A0ABM6RUD2_9FIRM</name>
<evidence type="ECO:0000313" key="2">
    <source>
        <dbReference type="Proteomes" id="UP000325292"/>
    </source>
</evidence>
<organism evidence="1 2">
    <name type="scientific">Sulfobacillus thermotolerans</name>
    <dbReference type="NCBI Taxonomy" id="338644"/>
    <lineage>
        <taxon>Bacteria</taxon>
        <taxon>Bacillati</taxon>
        <taxon>Bacillota</taxon>
        <taxon>Clostridia</taxon>
        <taxon>Eubacteriales</taxon>
        <taxon>Clostridiales Family XVII. Incertae Sedis</taxon>
        <taxon>Sulfobacillus</taxon>
    </lineage>
</organism>
<accession>A0ABM6RUD2</accession>
<sequence length="198" mass="23122">MQTTNVPENTTTLLKKKYRALTPDELARRRHIVLDDIRNAPLSSFDFWDLLKLNVPKGLILKNVRSISIKEPRDDGKIIRKNYWKKDDVLAFLENRDDWYPQNLISSTAQQAHQRAKRKQDQLPMDIVPLSPGRLPLDVRARKVYRALRDVFPEGHPITTRMIAVVGNVSLSYAHRVVESMVKQHRLEKDPQGVWRLR</sequence>
<keyword evidence="2" id="KW-1185">Reference proteome</keyword>
<protein>
    <submittedName>
        <fullName evidence="1">Uncharacterized protein</fullName>
    </submittedName>
</protein>
<reference evidence="1 2" key="1">
    <citation type="journal article" date="2019" name="Sci. Rep.">
        <title>Sulfobacillus thermotolerans: new insights into resistance and metabolic capacities of acidophilic chemolithotrophs.</title>
        <authorList>
            <person name="Panyushkina A.E."/>
            <person name="Babenko V.V."/>
            <person name="Nikitina A.S."/>
            <person name="Selezneva O.V."/>
            <person name="Tsaplina I.A."/>
            <person name="Letarova M.A."/>
            <person name="Kostryukova E.S."/>
            <person name="Letarov A.V."/>
        </authorList>
    </citation>
    <scope>NUCLEOTIDE SEQUENCE [LARGE SCALE GENOMIC DNA]</scope>
    <source>
        <strain evidence="1 2">Kr1</strain>
    </source>
</reference>
<evidence type="ECO:0000313" key="1">
    <source>
        <dbReference type="EMBL" id="AUW94940.1"/>
    </source>
</evidence>
<dbReference type="EMBL" id="CP019454">
    <property type="protein sequence ID" value="AUW94940.1"/>
    <property type="molecule type" value="Genomic_DNA"/>
</dbReference>